<feature type="transmembrane region" description="Helical" evidence="1">
    <location>
        <begin position="281"/>
        <end position="301"/>
    </location>
</feature>
<dbReference type="Pfam" id="PF12730">
    <property type="entry name" value="ABC2_membrane_4"/>
    <property type="match status" value="1"/>
</dbReference>
<protein>
    <submittedName>
        <fullName evidence="2">ABC-2 family transporter protein</fullName>
    </submittedName>
</protein>
<feature type="transmembrane region" description="Helical" evidence="1">
    <location>
        <begin position="474"/>
        <end position="494"/>
    </location>
</feature>
<feature type="transmembrane region" description="Helical" evidence="1">
    <location>
        <begin position="57"/>
        <end position="80"/>
    </location>
</feature>
<organism evidence="2 3">
    <name type="scientific">Rubripirellula amarantea</name>
    <dbReference type="NCBI Taxonomy" id="2527999"/>
    <lineage>
        <taxon>Bacteria</taxon>
        <taxon>Pseudomonadati</taxon>
        <taxon>Planctomycetota</taxon>
        <taxon>Planctomycetia</taxon>
        <taxon>Pirellulales</taxon>
        <taxon>Pirellulaceae</taxon>
        <taxon>Rubripirellula</taxon>
    </lineage>
</organism>
<name>A0A5C5WMW1_9BACT</name>
<dbReference type="OrthoDB" id="222190at2"/>
<feature type="transmembrane region" description="Helical" evidence="1">
    <location>
        <begin position="388"/>
        <end position="409"/>
    </location>
</feature>
<reference evidence="2 3" key="1">
    <citation type="submission" date="2019-02" db="EMBL/GenBank/DDBJ databases">
        <title>Deep-cultivation of Planctomycetes and their phenomic and genomic characterization uncovers novel biology.</title>
        <authorList>
            <person name="Wiegand S."/>
            <person name="Jogler M."/>
            <person name="Boedeker C."/>
            <person name="Pinto D."/>
            <person name="Vollmers J."/>
            <person name="Rivas-Marin E."/>
            <person name="Kohn T."/>
            <person name="Peeters S.H."/>
            <person name="Heuer A."/>
            <person name="Rast P."/>
            <person name="Oberbeckmann S."/>
            <person name="Bunk B."/>
            <person name="Jeske O."/>
            <person name="Meyerdierks A."/>
            <person name="Storesund J.E."/>
            <person name="Kallscheuer N."/>
            <person name="Luecker S."/>
            <person name="Lage O.M."/>
            <person name="Pohl T."/>
            <person name="Merkel B.J."/>
            <person name="Hornburger P."/>
            <person name="Mueller R.-W."/>
            <person name="Bruemmer F."/>
            <person name="Labrenz M."/>
            <person name="Spormann A.M."/>
            <person name="Op Den Camp H."/>
            <person name="Overmann J."/>
            <person name="Amann R."/>
            <person name="Jetten M.S.M."/>
            <person name="Mascher T."/>
            <person name="Medema M.H."/>
            <person name="Devos D.P."/>
            <person name="Kaster A.-K."/>
            <person name="Ovreas L."/>
            <person name="Rohde M."/>
            <person name="Galperin M.Y."/>
            <person name="Jogler C."/>
        </authorList>
    </citation>
    <scope>NUCLEOTIDE SEQUENCE [LARGE SCALE GENOMIC DNA]</scope>
    <source>
        <strain evidence="2 3">Pla22</strain>
    </source>
</reference>
<accession>A0A5C5WMW1</accession>
<feature type="transmembrane region" description="Helical" evidence="1">
    <location>
        <begin position="101"/>
        <end position="127"/>
    </location>
</feature>
<feature type="transmembrane region" description="Helical" evidence="1">
    <location>
        <begin position="443"/>
        <end position="462"/>
    </location>
</feature>
<feature type="transmembrane region" description="Helical" evidence="1">
    <location>
        <begin position="210"/>
        <end position="231"/>
    </location>
</feature>
<dbReference type="AlphaFoldDB" id="A0A5C5WMW1"/>
<dbReference type="EMBL" id="SJPI01000002">
    <property type="protein sequence ID" value="TWT51343.1"/>
    <property type="molecule type" value="Genomic_DNA"/>
</dbReference>
<sequence>MSSQSFDSRRAQYMSLAWKDERLIRSLGIAILAGVFLFNLIAYPLSIATSEAPAANLFASFAIWFMLPFVFAIGAAAMLVGTEEENGTLAWMRGLPVKWHYVITSKLVVSAVWLLITWIAATLMLGLQYVLADRIPQQVELDSSFGLLLKVGVAYTYVSFVVLMLGFITSFLFRSPISGIVALFATFPFAIWFLAVVSNMTMNQGVGSTLLLVVSNVMISVALLALIFWLGRRRLCVAESRSRVVDAFASPENAYRPPSQALLSRPSVNAALLWQQIRQTFPIGITSVIVIWIAALAVMVFEIDDWSHRSAAATPFAVIAMALSYTSLGAMTFYGDSVKRQCAFFADRGISPTKVWWTRVVVSAGFLFAAVIPTWACVHVTQRPGIQAYDQAMAVVCLVAGWSIAVFISMLMKRPVLSFFASLVVLSILPGIVAWFFEIYPDYIVTVGAIVPVMMFASWRLCRRWLDGTMDQGFYGRSLGYLAIAIGLPFLFTFSHRYLTLPAMDIQWRESMFAKVPPNVDQVTSLRLDRSWSSELSPMALLTSRDTTYSLATGFSSRDWVKFSANLKRELSGYDPMGTYVSLSEVLEYLNSTSRLNKRDANGTLELDKLSGVEETTNVAVEVLLDWSKRSRQLIVEGREGIATLLRFSEPAEHAALEQLVRMRRKTMTSQNSDTFERLVRLIPSEELRQNSRRTAIIREWALFQKRPWSERFNHGKTFAGTEMLNHRTAWLSVEQSRSERLVDKFTKSALSEIASDQFSKFDVDRASMLNTWLEAQFGPEFRSERGRPASARPVKLLPYSLPEWLDGLDEHQELLDELKAEV</sequence>
<keyword evidence="1" id="KW-0812">Transmembrane</keyword>
<gene>
    <name evidence="2" type="ORF">Pla22_41200</name>
</gene>
<feature type="transmembrane region" description="Helical" evidence="1">
    <location>
        <begin position="313"/>
        <end position="335"/>
    </location>
</feature>
<keyword evidence="1" id="KW-0472">Membrane</keyword>
<evidence type="ECO:0000313" key="2">
    <source>
        <dbReference type="EMBL" id="TWT51343.1"/>
    </source>
</evidence>
<comment type="caution">
    <text evidence="2">The sequence shown here is derived from an EMBL/GenBank/DDBJ whole genome shotgun (WGS) entry which is preliminary data.</text>
</comment>
<feature type="transmembrane region" description="Helical" evidence="1">
    <location>
        <begin position="356"/>
        <end position="376"/>
    </location>
</feature>
<feature type="transmembrane region" description="Helical" evidence="1">
    <location>
        <begin position="23"/>
        <end position="45"/>
    </location>
</feature>
<keyword evidence="3" id="KW-1185">Reference proteome</keyword>
<feature type="transmembrane region" description="Helical" evidence="1">
    <location>
        <begin position="180"/>
        <end position="198"/>
    </location>
</feature>
<evidence type="ECO:0000313" key="3">
    <source>
        <dbReference type="Proteomes" id="UP000316598"/>
    </source>
</evidence>
<feature type="transmembrane region" description="Helical" evidence="1">
    <location>
        <begin position="147"/>
        <end position="173"/>
    </location>
</feature>
<keyword evidence="1" id="KW-1133">Transmembrane helix</keyword>
<evidence type="ECO:0000256" key="1">
    <source>
        <dbReference type="SAM" id="Phobius"/>
    </source>
</evidence>
<dbReference type="RefSeq" id="WP_146516413.1">
    <property type="nucleotide sequence ID" value="NZ_SJPI01000002.1"/>
</dbReference>
<dbReference type="Proteomes" id="UP000316598">
    <property type="component" value="Unassembled WGS sequence"/>
</dbReference>
<proteinExistence type="predicted"/>
<feature type="transmembrane region" description="Helical" evidence="1">
    <location>
        <begin position="416"/>
        <end position="437"/>
    </location>
</feature>